<reference evidence="11 12" key="1">
    <citation type="journal article" date="2016" name="Genome Biol. Evol.">
        <title>Divergent and convergent evolution of fungal pathogenicity.</title>
        <authorList>
            <person name="Shang Y."/>
            <person name="Xiao G."/>
            <person name="Zheng P."/>
            <person name="Cen K."/>
            <person name="Zhan S."/>
            <person name="Wang C."/>
        </authorList>
    </citation>
    <scope>NUCLEOTIDE SEQUENCE [LARGE SCALE GENOMIC DNA]</scope>
    <source>
        <strain evidence="11 12">ARSEF 7405</strain>
    </source>
</reference>
<dbReference type="FunFam" id="3.40.50.300:FF:000372">
    <property type="entry name" value="Adenylate kinase isoenzyme 6 homolog"/>
    <property type="match status" value="1"/>
</dbReference>
<dbReference type="GO" id="GO:0004017">
    <property type="term" value="F:AMP kinase activity"/>
    <property type="evidence" value="ECO:0007669"/>
    <property type="project" value="UniProtKB-UniRule"/>
</dbReference>
<keyword evidence="8 10" id="KW-0067">ATP-binding</keyword>
<comment type="catalytic activity">
    <reaction evidence="10">
        <text>ATP + H2O = ADP + phosphate + H(+)</text>
        <dbReference type="Rhea" id="RHEA:13065"/>
        <dbReference type="ChEBI" id="CHEBI:15377"/>
        <dbReference type="ChEBI" id="CHEBI:15378"/>
        <dbReference type="ChEBI" id="CHEBI:30616"/>
        <dbReference type="ChEBI" id="CHEBI:43474"/>
        <dbReference type="ChEBI" id="CHEBI:456216"/>
    </reaction>
</comment>
<sequence>MTRQLPNIIVTGTPGVGKTVHCEQLAEETGLRHLSINQVVKDRQCHEGWDDELKTWIVDDDKLLDAIEDEVLKGGCIIDWHACDVFPQSWIDLVVVIQCPNTALHYDRLKSRNYHEKKLQENVDAEIFQVLLEEARESYDEEIVIALNSETDEDIESNCQRIIAWIDMYKKDHAESTD</sequence>
<evidence type="ECO:0000256" key="3">
    <source>
        <dbReference type="ARBA" id="ARBA00022517"/>
    </source>
</evidence>
<dbReference type="AlphaFoldDB" id="A0A168DX97"/>
<gene>
    <name evidence="11" type="ORF">AAP_00477</name>
</gene>
<dbReference type="EC" id="2.7.4.3" evidence="10"/>
<feature type="binding site" evidence="10">
    <location>
        <position position="112"/>
    </location>
    <ligand>
        <name>ATP</name>
        <dbReference type="ChEBI" id="CHEBI:30616"/>
    </ligand>
</feature>
<evidence type="ECO:0000256" key="1">
    <source>
        <dbReference type="ARBA" id="ARBA00000582"/>
    </source>
</evidence>
<evidence type="ECO:0000313" key="11">
    <source>
        <dbReference type="EMBL" id="KZZ98216.1"/>
    </source>
</evidence>
<keyword evidence="4 10" id="KW-0698">rRNA processing</keyword>
<evidence type="ECO:0000256" key="6">
    <source>
        <dbReference type="ARBA" id="ARBA00022741"/>
    </source>
</evidence>
<accession>A0A168DX97</accession>
<dbReference type="Pfam" id="PF13238">
    <property type="entry name" value="AAA_18"/>
    <property type="match status" value="1"/>
</dbReference>
<evidence type="ECO:0000256" key="10">
    <source>
        <dbReference type="HAMAP-Rule" id="MF_03173"/>
    </source>
</evidence>
<comment type="subunit">
    <text evidence="10">Interacts with small ribosomal subunit protein uS11. Not a structural component of 43S pre-ribosomes, but transiently interacts with them by binding to uS11.</text>
</comment>
<comment type="catalytic activity">
    <reaction evidence="1 10">
        <text>AMP + ATP = 2 ADP</text>
        <dbReference type="Rhea" id="RHEA:12973"/>
        <dbReference type="ChEBI" id="CHEBI:30616"/>
        <dbReference type="ChEBI" id="CHEBI:456215"/>
        <dbReference type="ChEBI" id="CHEBI:456216"/>
        <dbReference type="EC" id="2.7.4.3"/>
    </reaction>
</comment>
<feature type="binding site" evidence="10">
    <location>
        <position position="18"/>
    </location>
    <ligand>
        <name>ATP</name>
        <dbReference type="ChEBI" id="CHEBI:30616"/>
    </ligand>
</feature>
<name>A0A168DX97_9EURO</name>
<proteinExistence type="inferred from homology"/>
<feature type="binding site" evidence="10">
    <location>
        <position position="17"/>
    </location>
    <ligand>
        <name>ATP</name>
        <dbReference type="ChEBI" id="CHEBI:30616"/>
    </ligand>
</feature>
<dbReference type="GO" id="GO:0005634">
    <property type="term" value="C:nucleus"/>
    <property type="evidence" value="ECO:0007669"/>
    <property type="project" value="UniProtKB-SubCell"/>
</dbReference>
<keyword evidence="5 10" id="KW-0808">Transferase</keyword>
<comment type="similarity">
    <text evidence="10">Belongs to the adenylate kinase family. AK6 subfamily.</text>
</comment>
<keyword evidence="12" id="KW-1185">Reference proteome</keyword>
<evidence type="ECO:0000256" key="5">
    <source>
        <dbReference type="ARBA" id="ARBA00022679"/>
    </source>
</evidence>
<dbReference type="GO" id="GO:0005524">
    <property type="term" value="F:ATP binding"/>
    <property type="evidence" value="ECO:0007669"/>
    <property type="project" value="UniProtKB-KW"/>
</dbReference>
<dbReference type="PANTHER" id="PTHR12595:SF0">
    <property type="entry name" value="ADENYLATE KINASE ISOENZYME 6"/>
    <property type="match status" value="1"/>
</dbReference>
<comment type="caution">
    <text evidence="10">Lacks conserved residue(s) required for the propagation of feature annotation.</text>
</comment>
<protein>
    <recommendedName>
        <fullName evidence="10">Adenylate kinase isoenzyme 6 homolog</fullName>
        <shortName evidence="10">AK6</shortName>
        <ecNumber evidence="10">2.7.4.3</ecNumber>
    </recommendedName>
    <alternativeName>
        <fullName evidence="10">Dual activity adenylate kinase/ATPase</fullName>
        <shortName evidence="10">AK/ATPase</shortName>
    </alternativeName>
</protein>
<keyword evidence="2 10" id="KW-0963">Cytoplasm</keyword>
<dbReference type="InterPro" id="IPR027417">
    <property type="entry name" value="P-loop_NTPase"/>
</dbReference>
<keyword evidence="3 10" id="KW-0690">Ribosome biogenesis</keyword>
<keyword evidence="7 10" id="KW-0418">Kinase</keyword>
<dbReference type="PANTHER" id="PTHR12595">
    <property type="entry name" value="POS9-ACTIVATING FACTOR FAP7-RELATED"/>
    <property type="match status" value="1"/>
</dbReference>
<dbReference type="GO" id="GO:0000462">
    <property type="term" value="P:maturation of SSU-rRNA from tricistronic rRNA transcript (SSU-rRNA, 5.8S rRNA, LSU-rRNA)"/>
    <property type="evidence" value="ECO:0007669"/>
    <property type="project" value="EnsemblFungi"/>
</dbReference>
<keyword evidence="6 10" id="KW-0547">Nucleotide-binding</keyword>
<dbReference type="GO" id="GO:0016887">
    <property type="term" value="F:ATP hydrolysis activity"/>
    <property type="evidence" value="ECO:0007669"/>
    <property type="project" value="UniProtKB-UniRule"/>
</dbReference>
<dbReference type="HAMAP" id="MF_00039">
    <property type="entry name" value="Adenylate_kinase_AK6"/>
    <property type="match status" value="1"/>
</dbReference>
<feature type="binding site" evidence="10">
    <location>
        <position position="19"/>
    </location>
    <ligand>
        <name>ATP</name>
        <dbReference type="ChEBI" id="CHEBI:30616"/>
    </ligand>
</feature>
<dbReference type="SUPFAM" id="SSF52540">
    <property type="entry name" value="P-loop containing nucleoside triphosphate hydrolases"/>
    <property type="match status" value="1"/>
</dbReference>
<feature type="region of interest" description="NMPbind" evidence="10">
    <location>
        <begin position="35"/>
        <end position="58"/>
    </location>
</feature>
<dbReference type="EMBL" id="AZGZ01000001">
    <property type="protein sequence ID" value="KZZ98216.1"/>
    <property type="molecule type" value="Genomic_DNA"/>
</dbReference>
<feature type="binding site" evidence="10">
    <location>
        <position position="20"/>
    </location>
    <ligand>
        <name>ATP</name>
        <dbReference type="ChEBI" id="CHEBI:30616"/>
    </ligand>
</feature>
<evidence type="ECO:0000313" key="12">
    <source>
        <dbReference type="Proteomes" id="UP000242877"/>
    </source>
</evidence>
<dbReference type="Gene3D" id="3.40.50.300">
    <property type="entry name" value="P-loop containing nucleotide triphosphate hydrolases"/>
    <property type="match status" value="1"/>
</dbReference>
<evidence type="ECO:0000256" key="9">
    <source>
        <dbReference type="ARBA" id="ARBA00023242"/>
    </source>
</evidence>
<dbReference type="GO" id="GO:0034599">
    <property type="term" value="P:cellular response to oxidative stress"/>
    <property type="evidence" value="ECO:0007669"/>
    <property type="project" value="EnsemblFungi"/>
</dbReference>
<comment type="function">
    <text evidence="10">Broad-specificity nucleoside monophosphate (NMP) kinase that catalyzes the reversible transfer of the terminal phosphate group between nucleoside triphosphates and monophosphates. Has also ATPase activity. Involved in the late cytoplasmic maturation steps of the 40S ribosomal particles, specifically 18S rRNA maturation. While NMP activity is not required for ribosome maturation, ATPase activity is. Associates transiently with small ribosomal subunit protein uS11. ATP hydrolysis breaks the interaction with uS11. May temporarily remove uS11 from the ribosome to enable a conformational change of the ribosomal RNA that is needed for the final maturation step of the small ribosomal subunit. Its NMP activity may have a role in nuclear energy homeostasis.</text>
</comment>
<comment type="subcellular location">
    <subcellularLocation>
        <location evidence="10">Cytoplasm</location>
    </subcellularLocation>
    <subcellularLocation>
        <location evidence="10">Nucleus</location>
    </subcellularLocation>
</comment>
<dbReference type="GO" id="GO:0005737">
    <property type="term" value="C:cytoplasm"/>
    <property type="evidence" value="ECO:0007669"/>
    <property type="project" value="UniProtKB-SubCell"/>
</dbReference>
<comment type="caution">
    <text evidence="11">The sequence shown here is derived from an EMBL/GenBank/DDBJ whole genome shotgun (WGS) entry which is preliminary data.</text>
</comment>
<evidence type="ECO:0000256" key="4">
    <source>
        <dbReference type="ARBA" id="ARBA00022552"/>
    </source>
</evidence>
<evidence type="ECO:0000256" key="7">
    <source>
        <dbReference type="ARBA" id="ARBA00022777"/>
    </source>
</evidence>
<keyword evidence="9 10" id="KW-0539">Nucleus</keyword>
<dbReference type="OrthoDB" id="10251185at2759"/>
<evidence type="ECO:0000256" key="8">
    <source>
        <dbReference type="ARBA" id="ARBA00022840"/>
    </source>
</evidence>
<evidence type="ECO:0000256" key="2">
    <source>
        <dbReference type="ARBA" id="ARBA00022490"/>
    </source>
</evidence>
<feature type="region of interest" description="LID" evidence="10">
    <location>
        <begin position="111"/>
        <end position="121"/>
    </location>
</feature>
<dbReference type="VEuPathDB" id="FungiDB:AAP_00477"/>
<dbReference type="Proteomes" id="UP000242877">
    <property type="component" value="Unassembled WGS sequence"/>
</dbReference>
<feature type="binding site" evidence="10">
    <location>
        <position position="15"/>
    </location>
    <ligand>
        <name>ATP</name>
        <dbReference type="ChEBI" id="CHEBI:30616"/>
    </ligand>
</feature>
<dbReference type="InterPro" id="IPR020618">
    <property type="entry name" value="Adenyl_kinase_AK6"/>
</dbReference>
<organism evidence="11 12">
    <name type="scientific">Ascosphaera apis ARSEF 7405</name>
    <dbReference type="NCBI Taxonomy" id="392613"/>
    <lineage>
        <taxon>Eukaryota</taxon>
        <taxon>Fungi</taxon>
        <taxon>Dikarya</taxon>
        <taxon>Ascomycota</taxon>
        <taxon>Pezizomycotina</taxon>
        <taxon>Eurotiomycetes</taxon>
        <taxon>Eurotiomycetidae</taxon>
        <taxon>Onygenales</taxon>
        <taxon>Ascosphaeraceae</taxon>
        <taxon>Ascosphaera</taxon>
    </lineage>
</organism>